<dbReference type="GO" id="GO:0016301">
    <property type="term" value="F:kinase activity"/>
    <property type="evidence" value="ECO:0007669"/>
    <property type="project" value="UniProtKB-KW"/>
</dbReference>
<keyword evidence="2" id="KW-0808">Transferase</keyword>
<dbReference type="SMART" id="SM00046">
    <property type="entry name" value="DAGKc"/>
    <property type="match status" value="1"/>
</dbReference>
<name>A0A2U1V6Y1_9PROT</name>
<dbReference type="PANTHER" id="PTHR12358">
    <property type="entry name" value="SPHINGOSINE KINASE"/>
    <property type="match status" value="1"/>
</dbReference>
<dbReference type="AlphaFoldDB" id="A0A2U1V6Y1"/>
<dbReference type="OrthoDB" id="142078at2"/>
<dbReference type="SUPFAM" id="SSF111331">
    <property type="entry name" value="NAD kinase/diacylglycerol kinase-like"/>
    <property type="match status" value="1"/>
</dbReference>
<dbReference type="InterPro" id="IPR001206">
    <property type="entry name" value="Diacylglycerol_kinase_cat_dom"/>
</dbReference>
<protein>
    <submittedName>
        <fullName evidence="2">Diacylglycerol kinase</fullName>
    </submittedName>
</protein>
<proteinExistence type="predicted"/>
<dbReference type="EMBL" id="PDOA01000003">
    <property type="protein sequence ID" value="PWC29643.1"/>
    <property type="molecule type" value="Genomic_DNA"/>
</dbReference>
<reference evidence="3" key="1">
    <citation type="submission" date="2017-10" db="EMBL/GenBank/DDBJ databases">
        <authorList>
            <person name="Toshchakov S.V."/>
            <person name="Goeva M.A."/>
        </authorList>
    </citation>
    <scope>NUCLEOTIDE SEQUENCE [LARGE SCALE GENOMIC DNA]</scope>
    <source>
        <strain evidence="3">JR1/69-1-13</strain>
    </source>
</reference>
<keyword evidence="2" id="KW-0418">Kinase</keyword>
<accession>A0A2U1V6Y1</accession>
<dbReference type="Gene3D" id="3.40.50.10330">
    <property type="entry name" value="Probable inorganic polyphosphate/atp-NAD kinase, domain 1"/>
    <property type="match status" value="1"/>
</dbReference>
<dbReference type="InterPro" id="IPR050187">
    <property type="entry name" value="Lipid_Phosphate_FormReg"/>
</dbReference>
<organism evidence="2 3">
    <name type="scientific">Teichococcus aestuarii</name>
    <dbReference type="NCBI Taxonomy" id="568898"/>
    <lineage>
        <taxon>Bacteria</taxon>
        <taxon>Pseudomonadati</taxon>
        <taxon>Pseudomonadota</taxon>
        <taxon>Alphaproteobacteria</taxon>
        <taxon>Acetobacterales</taxon>
        <taxon>Roseomonadaceae</taxon>
        <taxon>Roseomonas</taxon>
    </lineage>
</organism>
<sequence>MRATLLLNPRSGTLLGEPGLAEALPEALRRAGFDLTVIAPDAAPDLPGRIALALETAPEALIIGGGDGTIRSAAAALRGTGVALGVLPLGTMNLLARDLGLPMPPLEAAAALGDAHVAPIDLAEVNGEIFLCQSVIGLPNRIGQHRERSRGDGRLASRWRVVVGAARAFWRHPPLRLGLRLGTPGQPPEVAPVLRVWTRALSVVNNAYGEAPGALFHRPRLDGGILTLHVARGFGLWWVVRLLLAMAAGRWRRQSGLLSRQATAIVLHARKRHLWVMNDGEAALLETPLHYSLHPRALKVLVPRGHGAGQEQGPEPG</sequence>
<dbReference type="PROSITE" id="PS50146">
    <property type="entry name" value="DAGK"/>
    <property type="match status" value="1"/>
</dbReference>
<dbReference type="RefSeq" id="WP_109516214.1">
    <property type="nucleotide sequence ID" value="NZ_PDOA01000003.1"/>
</dbReference>
<dbReference type="Pfam" id="PF00781">
    <property type="entry name" value="DAGK_cat"/>
    <property type="match status" value="1"/>
</dbReference>
<evidence type="ECO:0000313" key="2">
    <source>
        <dbReference type="EMBL" id="PWC29643.1"/>
    </source>
</evidence>
<evidence type="ECO:0000259" key="1">
    <source>
        <dbReference type="PROSITE" id="PS50146"/>
    </source>
</evidence>
<dbReference type="InterPro" id="IPR017438">
    <property type="entry name" value="ATP-NAD_kinase_N"/>
</dbReference>
<dbReference type="PANTHER" id="PTHR12358:SF54">
    <property type="entry name" value="SPHINGOSINE KINASE RELATED PROTEIN"/>
    <property type="match status" value="1"/>
</dbReference>
<gene>
    <name evidence="2" type="ORF">CR165_06795</name>
</gene>
<dbReference type="Proteomes" id="UP000245048">
    <property type="component" value="Unassembled WGS sequence"/>
</dbReference>
<dbReference type="Gene3D" id="2.60.200.40">
    <property type="match status" value="1"/>
</dbReference>
<dbReference type="InterPro" id="IPR016064">
    <property type="entry name" value="NAD/diacylglycerol_kinase_sf"/>
</dbReference>
<comment type="caution">
    <text evidence="2">The sequence shown here is derived from an EMBL/GenBank/DDBJ whole genome shotgun (WGS) entry which is preliminary data.</text>
</comment>
<evidence type="ECO:0000313" key="3">
    <source>
        <dbReference type="Proteomes" id="UP000245048"/>
    </source>
</evidence>
<keyword evidence="3" id="KW-1185">Reference proteome</keyword>
<feature type="domain" description="DAGKc" evidence="1">
    <location>
        <begin position="1"/>
        <end position="129"/>
    </location>
</feature>